<evidence type="ECO:0000256" key="1">
    <source>
        <dbReference type="SAM" id="Phobius"/>
    </source>
</evidence>
<dbReference type="AlphaFoldDB" id="C0E7L1"/>
<dbReference type="Proteomes" id="UP000006247">
    <property type="component" value="Unassembled WGS sequence"/>
</dbReference>
<feature type="transmembrane region" description="Helical" evidence="1">
    <location>
        <begin position="119"/>
        <end position="139"/>
    </location>
</feature>
<sequence length="236" mass="24835">MLPTPGLTGGLAALLLPGVSLAGGEIIAGSGLPGIGLGRLLSTPGRSGGADRSLLWRCAPRGLPLRRVLALWLRSRRPLRLLGLPLRWDLPGGSLTWIVAGGCGLTGGVGGLAGSAGLLAPGGGGCAAWFLWGGRVVLWGARRRLRGRRFCRGWCRWFWRLRPAPLALLGGSLIPFNEFRHRDAARAGGMGRAAGLLWFVGWFGSVMRGRPHPIRLLHGALLSLGISPAVLGCFLL</sequence>
<keyword evidence="1" id="KW-0812">Transmembrane</keyword>
<keyword evidence="1" id="KW-0472">Membrane</keyword>
<organism evidence="2 3">
    <name type="scientific">Corynebacterium matruchotii ATCC 33806</name>
    <dbReference type="NCBI Taxonomy" id="566549"/>
    <lineage>
        <taxon>Bacteria</taxon>
        <taxon>Bacillati</taxon>
        <taxon>Actinomycetota</taxon>
        <taxon>Actinomycetes</taxon>
        <taxon>Mycobacteriales</taxon>
        <taxon>Corynebacteriaceae</taxon>
        <taxon>Corynebacterium</taxon>
    </lineage>
</organism>
<reference evidence="2 3" key="1">
    <citation type="submission" date="2009-01" db="EMBL/GenBank/DDBJ databases">
        <authorList>
            <person name="Fulton L."/>
            <person name="Clifton S."/>
            <person name="Chinwalla A.T."/>
            <person name="Mitreva M."/>
            <person name="Sodergren E."/>
            <person name="Weinstock G."/>
            <person name="Clifton S."/>
            <person name="Dooling D.J."/>
            <person name="Fulton B."/>
            <person name="Minx P."/>
            <person name="Pepin K.H."/>
            <person name="Johnson M."/>
            <person name="Bhonagiri V."/>
            <person name="Nash W.E."/>
            <person name="Mardis E.R."/>
            <person name="Wilson R.K."/>
        </authorList>
    </citation>
    <scope>NUCLEOTIDE SEQUENCE [LARGE SCALE GENOMIC DNA]</scope>
    <source>
        <strain evidence="2 3">ATCC 33806</strain>
    </source>
</reference>
<feature type="transmembrane region" description="Helical" evidence="1">
    <location>
        <begin position="216"/>
        <end position="235"/>
    </location>
</feature>
<dbReference type="HOGENOM" id="CLU_1173852_0_0_11"/>
<protein>
    <submittedName>
        <fullName evidence="2">Uncharacterized protein</fullName>
    </submittedName>
</protein>
<dbReference type="EMBL" id="ACEB01000053">
    <property type="protein sequence ID" value="EEG25386.1"/>
    <property type="molecule type" value="Genomic_DNA"/>
</dbReference>
<feature type="transmembrane region" description="Helical" evidence="1">
    <location>
        <begin position="184"/>
        <end position="204"/>
    </location>
</feature>
<keyword evidence="1" id="KW-1133">Transmembrane helix</keyword>
<accession>C0E7L1</accession>
<proteinExistence type="predicted"/>
<name>C0E7L1_9CORY</name>
<evidence type="ECO:0000313" key="3">
    <source>
        <dbReference type="Proteomes" id="UP000006247"/>
    </source>
</evidence>
<gene>
    <name evidence="2" type="ORF">CORMATOL_03000</name>
</gene>
<evidence type="ECO:0000313" key="2">
    <source>
        <dbReference type="EMBL" id="EEG25386.1"/>
    </source>
</evidence>
<comment type="caution">
    <text evidence="2">The sequence shown here is derived from an EMBL/GenBank/DDBJ whole genome shotgun (WGS) entry which is preliminary data.</text>
</comment>